<accession>A0A450TYV2</accession>
<proteinExistence type="inferred from homology"/>
<dbReference type="NCBIfam" id="TIGR01552">
    <property type="entry name" value="phd_fam"/>
    <property type="match status" value="1"/>
</dbReference>
<sequence>MKTVSASEAKQRFAALIDAAAREPVVIFRQKRDVAVLLSIQEYERLVRLNVSEFQQFCDKVGAGARTAGLTEEKLGELLADD</sequence>
<dbReference type="InterPro" id="IPR051405">
    <property type="entry name" value="phD/YefM_antitoxin"/>
</dbReference>
<evidence type="ECO:0000313" key="3">
    <source>
        <dbReference type="EMBL" id="VFJ75080.1"/>
    </source>
</evidence>
<evidence type="ECO:0000256" key="2">
    <source>
        <dbReference type="RuleBase" id="RU362080"/>
    </source>
</evidence>
<comment type="function">
    <text evidence="2">Antitoxin component of a type II toxin-antitoxin (TA) system.</text>
</comment>
<name>A0A450TYV2_9GAMM</name>
<dbReference type="InterPro" id="IPR006442">
    <property type="entry name" value="Antitoxin_Phd/YefM"/>
</dbReference>
<dbReference type="InterPro" id="IPR036165">
    <property type="entry name" value="YefM-like_sf"/>
</dbReference>
<protein>
    <recommendedName>
        <fullName evidence="2">Antitoxin</fullName>
    </recommendedName>
</protein>
<dbReference type="Pfam" id="PF02604">
    <property type="entry name" value="PhdYeFM_antitox"/>
    <property type="match status" value="1"/>
</dbReference>
<dbReference type="PANTHER" id="PTHR33713:SF6">
    <property type="entry name" value="ANTITOXIN YEFM"/>
    <property type="match status" value="1"/>
</dbReference>
<organism evidence="3">
    <name type="scientific">Candidatus Kentrum sp. FW</name>
    <dbReference type="NCBI Taxonomy" id="2126338"/>
    <lineage>
        <taxon>Bacteria</taxon>
        <taxon>Pseudomonadati</taxon>
        <taxon>Pseudomonadota</taxon>
        <taxon>Gammaproteobacteria</taxon>
        <taxon>Candidatus Kentrum</taxon>
    </lineage>
</organism>
<dbReference type="EMBL" id="CAADFE010000068">
    <property type="protein sequence ID" value="VFJ75080.1"/>
    <property type="molecule type" value="Genomic_DNA"/>
</dbReference>
<dbReference type="SUPFAM" id="SSF143120">
    <property type="entry name" value="YefM-like"/>
    <property type="match status" value="1"/>
</dbReference>
<reference evidence="3" key="1">
    <citation type="submission" date="2019-02" db="EMBL/GenBank/DDBJ databases">
        <authorList>
            <person name="Gruber-Vodicka R. H."/>
            <person name="Seah K. B. B."/>
        </authorList>
    </citation>
    <scope>NUCLEOTIDE SEQUENCE</scope>
    <source>
        <strain evidence="3">BECK_BZ131</strain>
    </source>
</reference>
<dbReference type="PANTHER" id="PTHR33713">
    <property type="entry name" value="ANTITOXIN YAFN-RELATED"/>
    <property type="match status" value="1"/>
</dbReference>
<dbReference type="Gene3D" id="3.40.1620.10">
    <property type="entry name" value="YefM-like domain"/>
    <property type="match status" value="1"/>
</dbReference>
<dbReference type="AlphaFoldDB" id="A0A450TYV2"/>
<gene>
    <name evidence="3" type="ORF">BECKFW1821C_GA0114237_106818</name>
</gene>
<comment type="similarity">
    <text evidence="1 2">Belongs to the phD/YefM antitoxin family.</text>
</comment>
<evidence type="ECO:0000256" key="1">
    <source>
        <dbReference type="ARBA" id="ARBA00009981"/>
    </source>
</evidence>